<keyword evidence="2" id="KW-1185">Reference proteome</keyword>
<dbReference type="EMBL" id="JASCZI010272114">
    <property type="protein sequence ID" value="MED6220287.1"/>
    <property type="molecule type" value="Genomic_DNA"/>
</dbReference>
<sequence length="199" mass="22229">MKHLIPTWMQERSRLLHLQAVLPLLQTIRARCCGSNCKFLKGFEAGILAIGEAIGLGAAIDYLSGIAMQTIHDYEVIASSPSSSSTCNQLMPTIWINKKNPVLTRIQHRSRLLHLQALPPQPLITPTSAAVATTEWQYAGFEVADANNDDDVEAFLDDEEGYMQKNNLRAPKEKLGRQKHFSLGRLQEHSSSLYMRAKT</sequence>
<comment type="caution">
    <text evidence="1">The sequence shown here is derived from an EMBL/GenBank/DDBJ whole genome shotgun (WGS) entry which is preliminary data.</text>
</comment>
<evidence type="ECO:0000313" key="1">
    <source>
        <dbReference type="EMBL" id="MED6220287.1"/>
    </source>
</evidence>
<name>A0ABU6ZEA7_9FABA</name>
<organism evidence="1 2">
    <name type="scientific">Stylosanthes scabra</name>
    <dbReference type="NCBI Taxonomy" id="79078"/>
    <lineage>
        <taxon>Eukaryota</taxon>
        <taxon>Viridiplantae</taxon>
        <taxon>Streptophyta</taxon>
        <taxon>Embryophyta</taxon>
        <taxon>Tracheophyta</taxon>
        <taxon>Spermatophyta</taxon>
        <taxon>Magnoliopsida</taxon>
        <taxon>eudicotyledons</taxon>
        <taxon>Gunneridae</taxon>
        <taxon>Pentapetalae</taxon>
        <taxon>rosids</taxon>
        <taxon>fabids</taxon>
        <taxon>Fabales</taxon>
        <taxon>Fabaceae</taxon>
        <taxon>Papilionoideae</taxon>
        <taxon>50 kb inversion clade</taxon>
        <taxon>dalbergioids sensu lato</taxon>
        <taxon>Dalbergieae</taxon>
        <taxon>Pterocarpus clade</taxon>
        <taxon>Stylosanthes</taxon>
    </lineage>
</organism>
<dbReference type="Gene3D" id="3.40.640.10">
    <property type="entry name" value="Type I PLP-dependent aspartate aminotransferase-like (Major domain)"/>
    <property type="match status" value="1"/>
</dbReference>
<gene>
    <name evidence="1" type="ORF">PIB30_043482</name>
</gene>
<evidence type="ECO:0000313" key="2">
    <source>
        <dbReference type="Proteomes" id="UP001341840"/>
    </source>
</evidence>
<dbReference type="InterPro" id="IPR015421">
    <property type="entry name" value="PyrdxlP-dep_Trfase_major"/>
</dbReference>
<proteinExistence type="predicted"/>
<reference evidence="1 2" key="1">
    <citation type="journal article" date="2023" name="Plants (Basel)">
        <title>Bridging the Gap: Combining Genomics and Transcriptomics Approaches to Understand Stylosanthes scabra, an Orphan Legume from the Brazilian Caatinga.</title>
        <authorList>
            <person name="Ferreira-Neto J.R.C."/>
            <person name="da Silva M.D."/>
            <person name="Binneck E."/>
            <person name="de Melo N.F."/>
            <person name="da Silva R.H."/>
            <person name="de Melo A.L.T.M."/>
            <person name="Pandolfi V."/>
            <person name="Bustamante F.O."/>
            <person name="Brasileiro-Vidal A.C."/>
            <person name="Benko-Iseppon A.M."/>
        </authorList>
    </citation>
    <scope>NUCLEOTIDE SEQUENCE [LARGE SCALE GENOMIC DNA]</scope>
    <source>
        <tissue evidence="1">Leaves</tissue>
    </source>
</reference>
<accession>A0ABU6ZEA7</accession>
<dbReference type="Proteomes" id="UP001341840">
    <property type="component" value="Unassembled WGS sequence"/>
</dbReference>
<protein>
    <submittedName>
        <fullName evidence="1">Uncharacterized protein</fullName>
    </submittedName>
</protein>